<gene>
    <name evidence="4" type="ORF">ACFFIX_16010</name>
</gene>
<evidence type="ECO:0000313" key="5">
    <source>
        <dbReference type="Proteomes" id="UP001589854"/>
    </source>
</evidence>
<dbReference type="GO" id="GO:0005524">
    <property type="term" value="F:ATP binding"/>
    <property type="evidence" value="ECO:0007669"/>
    <property type="project" value="UniProtKB-KW"/>
</dbReference>
<dbReference type="PROSITE" id="PS00211">
    <property type="entry name" value="ABC_TRANSPORTER_1"/>
    <property type="match status" value="1"/>
</dbReference>
<organism evidence="4 5">
    <name type="scientific">Metabacillus herbersteinensis</name>
    <dbReference type="NCBI Taxonomy" id="283816"/>
    <lineage>
        <taxon>Bacteria</taxon>
        <taxon>Bacillati</taxon>
        <taxon>Bacillota</taxon>
        <taxon>Bacilli</taxon>
        <taxon>Bacillales</taxon>
        <taxon>Bacillaceae</taxon>
        <taxon>Metabacillus</taxon>
    </lineage>
</organism>
<dbReference type="SUPFAM" id="SSF52540">
    <property type="entry name" value="P-loop containing nucleoside triphosphate hydrolases"/>
    <property type="match status" value="1"/>
</dbReference>
<dbReference type="InterPro" id="IPR003593">
    <property type="entry name" value="AAA+_ATPase"/>
</dbReference>
<dbReference type="InterPro" id="IPR017871">
    <property type="entry name" value="ABC_transporter-like_CS"/>
</dbReference>
<keyword evidence="5" id="KW-1185">Reference proteome</keyword>
<evidence type="ECO:0000256" key="2">
    <source>
        <dbReference type="ARBA" id="ARBA00022840"/>
    </source>
</evidence>
<feature type="domain" description="ABC transporter" evidence="3">
    <location>
        <begin position="5"/>
        <end position="232"/>
    </location>
</feature>
<dbReference type="EMBL" id="JBHLVO010000014">
    <property type="protein sequence ID" value="MFC0272932.1"/>
    <property type="molecule type" value="Genomic_DNA"/>
</dbReference>
<proteinExistence type="predicted"/>
<sequence>MGTKVVINDVSKSFGTKTVLRNISLQISQSEIFGLLGPSGAGKTTLVKCIAGIDEASTGSVTIFGGKMPSLAVMKEIGYMTQSDALYEELTALENLNFFAAIYGLKGTKKKERITSVMRLVNLEKELKQKVGEYSGGMKRRLSLAISLLHEPKIIILDEPTVGIDPVLRQSIWMELERLSKAGTTVIVTTHVMDEAEKCHRLGMIRDGDLIALGTPKELKKNIHAENIEEVFIHYGGVKK</sequence>
<comment type="caution">
    <text evidence="4">The sequence shown here is derived from an EMBL/GenBank/DDBJ whole genome shotgun (WGS) entry which is preliminary data.</text>
</comment>
<dbReference type="RefSeq" id="WP_378935732.1">
    <property type="nucleotide sequence ID" value="NZ_JBHLVO010000014.1"/>
</dbReference>
<evidence type="ECO:0000256" key="1">
    <source>
        <dbReference type="ARBA" id="ARBA00022741"/>
    </source>
</evidence>
<dbReference type="PANTHER" id="PTHR43038">
    <property type="entry name" value="ATP-BINDING CASSETTE, SUB-FAMILY H, MEMBER 1"/>
    <property type="match status" value="1"/>
</dbReference>
<dbReference type="Proteomes" id="UP001589854">
    <property type="component" value="Unassembled WGS sequence"/>
</dbReference>
<dbReference type="InterPro" id="IPR027417">
    <property type="entry name" value="P-loop_NTPase"/>
</dbReference>
<protein>
    <submittedName>
        <fullName evidence="4">ABC transporter ATP-binding protein</fullName>
    </submittedName>
</protein>
<dbReference type="Gene3D" id="3.40.50.300">
    <property type="entry name" value="P-loop containing nucleotide triphosphate hydrolases"/>
    <property type="match status" value="1"/>
</dbReference>
<reference evidence="4 5" key="1">
    <citation type="submission" date="2024-09" db="EMBL/GenBank/DDBJ databases">
        <authorList>
            <person name="Sun Q."/>
            <person name="Mori K."/>
        </authorList>
    </citation>
    <scope>NUCLEOTIDE SEQUENCE [LARGE SCALE GENOMIC DNA]</scope>
    <source>
        <strain evidence="4 5">CCM 7228</strain>
    </source>
</reference>
<dbReference type="SMART" id="SM00382">
    <property type="entry name" value="AAA"/>
    <property type="match status" value="1"/>
</dbReference>
<dbReference type="Pfam" id="PF00005">
    <property type="entry name" value="ABC_tran"/>
    <property type="match status" value="1"/>
</dbReference>
<evidence type="ECO:0000313" key="4">
    <source>
        <dbReference type="EMBL" id="MFC0272932.1"/>
    </source>
</evidence>
<keyword evidence="1" id="KW-0547">Nucleotide-binding</keyword>
<keyword evidence="2 4" id="KW-0067">ATP-binding</keyword>
<dbReference type="PANTHER" id="PTHR43038:SF3">
    <property type="entry name" value="ABC TRANSPORTER G FAMILY MEMBER 20 ISOFORM X1"/>
    <property type="match status" value="1"/>
</dbReference>
<dbReference type="InterPro" id="IPR003439">
    <property type="entry name" value="ABC_transporter-like_ATP-bd"/>
</dbReference>
<dbReference type="PROSITE" id="PS50893">
    <property type="entry name" value="ABC_TRANSPORTER_2"/>
    <property type="match status" value="1"/>
</dbReference>
<dbReference type="CDD" id="cd03263">
    <property type="entry name" value="ABC_subfamily_A"/>
    <property type="match status" value="1"/>
</dbReference>
<accession>A0ABV6GGY3</accession>
<name>A0ABV6GGY3_9BACI</name>
<evidence type="ECO:0000259" key="3">
    <source>
        <dbReference type="PROSITE" id="PS50893"/>
    </source>
</evidence>